<dbReference type="eggNOG" id="COG5302">
    <property type="taxonomic scope" value="Bacteria"/>
</dbReference>
<keyword evidence="1" id="KW-1277">Toxin-antitoxin system</keyword>
<dbReference type="EMBL" id="JFYZ01000062">
    <property type="protein sequence ID" value="EZP71179.1"/>
    <property type="molecule type" value="Genomic_DNA"/>
</dbReference>
<protein>
    <recommendedName>
        <fullName evidence="4">Post-segregation antitoxin CcdA</fullName>
    </recommendedName>
</protein>
<comment type="caution">
    <text evidence="2">The sequence shown here is derived from an EMBL/GenBank/DDBJ whole genome shotgun (WGS) entry which is preliminary data.</text>
</comment>
<dbReference type="PATRIC" id="fig|158500.4.peg.5361"/>
<gene>
    <name evidence="2" type="ORF">BV97_05284</name>
</gene>
<dbReference type="RefSeq" id="WP_036530234.1">
    <property type="nucleotide sequence ID" value="NZ_CP128492.1"/>
</dbReference>
<evidence type="ECO:0000256" key="1">
    <source>
        <dbReference type="ARBA" id="ARBA00022649"/>
    </source>
</evidence>
<proteinExistence type="predicted"/>
<dbReference type="InterPro" id="IPR009956">
    <property type="entry name" value="Post-segregation_anti-tox_CcdA"/>
</dbReference>
<dbReference type="AlphaFoldDB" id="A0A031JAL6"/>
<dbReference type="Proteomes" id="UP000024329">
    <property type="component" value="Unassembled WGS sequence"/>
</dbReference>
<dbReference type="Pfam" id="PF07362">
    <property type="entry name" value="CcdA"/>
    <property type="match status" value="1"/>
</dbReference>
<name>A0A031JAL6_9SPHN</name>
<reference evidence="2 3" key="1">
    <citation type="submission" date="2014-03" db="EMBL/GenBank/DDBJ databases">
        <title>Whole genome sequence of Novosphingobium resinovorum KF1.</title>
        <authorList>
            <person name="Gan H.M."/>
            <person name="Gan H.Y."/>
            <person name="Chew T.H."/>
            <person name="Savka M.A."/>
        </authorList>
    </citation>
    <scope>NUCLEOTIDE SEQUENCE [LARGE SCALE GENOMIC DNA]</scope>
    <source>
        <strain evidence="2 3">KF1</strain>
    </source>
</reference>
<evidence type="ECO:0008006" key="4">
    <source>
        <dbReference type="Google" id="ProtNLM"/>
    </source>
</evidence>
<organism evidence="2 3">
    <name type="scientific">Novosphingobium resinovorum</name>
    <dbReference type="NCBI Taxonomy" id="158500"/>
    <lineage>
        <taxon>Bacteria</taxon>
        <taxon>Pseudomonadati</taxon>
        <taxon>Pseudomonadota</taxon>
        <taxon>Alphaproteobacteria</taxon>
        <taxon>Sphingomonadales</taxon>
        <taxon>Sphingomonadaceae</taxon>
        <taxon>Novosphingobium</taxon>
    </lineage>
</organism>
<dbReference type="STRING" id="158500.BES08_17660"/>
<evidence type="ECO:0000313" key="3">
    <source>
        <dbReference type="Proteomes" id="UP000024329"/>
    </source>
</evidence>
<accession>A0A031JAL6</accession>
<evidence type="ECO:0000313" key="2">
    <source>
        <dbReference type="EMBL" id="EZP71179.1"/>
    </source>
</evidence>
<sequence>MSKASAPVVRKAASVSLDAALLDEARALDVDVSSACERGLAEQVAETRAERWRRENAEAIASSNAYVERHGLPLARYRPF</sequence>